<reference evidence="1" key="2">
    <citation type="submission" date="2019-06" db="EMBL/GenBank/DDBJ databases">
        <title>Genomics analysis of Aphanomyces spp. identifies a new class of oomycete effector associated with host adaptation.</title>
        <authorList>
            <person name="Gaulin E."/>
        </authorList>
    </citation>
    <scope>NUCLEOTIDE SEQUENCE</scope>
    <source>
        <strain evidence="1">CBS 578.67</strain>
    </source>
</reference>
<organism evidence="2 3">
    <name type="scientific">Aphanomyces stellatus</name>
    <dbReference type="NCBI Taxonomy" id="120398"/>
    <lineage>
        <taxon>Eukaryota</taxon>
        <taxon>Sar</taxon>
        <taxon>Stramenopiles</taxon>
        <taxon>Oomycota</taxon>
        <taxon>Saprolegniomycetes</taxon>
        <taxon>Saprolegniales</taxon>
        <taxon>Verrucalvaceae</taxon>
        <taxon>Aphanomyces</taxon>
    </lineage>
</organism>
<dbReference type="EMBL" id="CAADRA010007298">
    <property type="protein sequence ID" value="VFU00102.1"/>
    <property type="molecule type" value="Genomic_DNA"/>
</dbReference>
<proteinExistence type="predicted"/>
<accession>A0A485LNK5</accession>
<dbReference type="EMBL" id="VJMH01007272">
    <property type="protein sequence ID" value="KAF0684574.1"/>
    <property type="molecule type" value="Genomic_DNA"/>
</dbReference>
<sequence length="237" mass="26093">MPEANKAEVFIKLAQSVQYESLGITWSTIEPLNVIDQVEQRSVGWSAGLIAGMQLVGVKILGERNFETPKNNGRPNLDAPGLFPRVLVLKCRYGGCLDEEVKKSRRVRARAGELKAKVEAKLGPCSKVDFQIELQRTLMQEHWTTRVPRTLDSNACPRFFDAATSTRTHVELEVGTNGSLHAESFETEAKALVADTSDAGTMVTKRKRAALDLSSSGGHPCGDVRMTRARVKHTSMN</sequence>
<dbReference type="Proteomes" id="UP000332933">
    <property type="component" value="Unassembled WGS sequence"/>
</dbReference>
<name>A0A485LNK5_9STRA</name>
<evidence type="ECO:0000313" key="3">
    <source>
        <dbReference type="Proteomes" id="UP000332933"/>
    </source>
</evidence>
<protein>
    <submittedName>
        <fullName evidence="2">Aste57867_23456 protein</fullName>
    </submittedName>
</protein>
<reference evidence="2 3" key="1">
    <citation type="submission" date="2019-03" db="EMBL/GenBank/DDBJ databases">
        <authorList>
            <person name="Gaulin E."/>
            <person name="Dumas B."/>
        </authorList>
    </citation>
    <scope>NUCLEOTIDE SEQUENCE [LARGE SCALE GENOMIC DNA]</scope>
    <source>
        <strain evidence="2">CBS 568.67</strain>
    </source>
</reference>
<evidence type="ECO:0000313" key="1">
    <source>
        <dbReference type="EMBL" id="KAF0684574.1"/>
    </source>
</evidence>
<evidence type="ECO:0000313" key="2">
    <source>
        <dbReference type="EMBL" id="VFU00102.1"/>
    </source>
</evidence>
<gene>
    <name evidence="2" type="primary">Aste57867_23456</name>
    <name evidence="1" type="ORF">As57867_023385</name>
    <name evidence="2" type="ORF">ASTE57867_23456</name>
</gene>
<keyword evidence="3" id="KW-1185">Reference proteome</keyword>
<dbReference type="AlphaFoldDB" id="A0A485LNK5"/>